<proteinExistence type="predicted"/>
<dbReference type="KEGG" id="smo:SELMODRAFT_4649"/>
<dbReference type="PROSITE" id="PS50297">
    <property type="entry name" value="ANK_REP_REGION"/>
    <property type="match status" value="2"/>
</dbReference>
<dbReference type="Pfam" id="PF12796">
    <property type="entry name" value="Ank_2"/>
    <property type="match status" value="1"/>
</dbReference>
<keyword evidence="2 3" id="KW-0040">ANK repeat</keyword>
<dbReference type="Pfam" id="PF00023">
    <property type="entry name" value="Ank"/>
    <property type="match status" value="1"/>
</dbReference>
<sequence length="140" mass="14893">TPLHWTSCQGEAHSVKCLIDIGAAPRGILDSSGATPLFVAAEFGHAPVCKLLLEGGADMFAKNRGGENPIYIASLKGHCDVVEVMLAFSTRLLDTQNRHGQTAMHIAARRASVWFVTNLLAAGASVEIPDEYGHRALDVA</sequence>
<evidence type="ECO:0000256" key="3">
    <source>
        <dbReference type="PROSITE-ProRule" id="PRU00023"/>
    </source>
</evidence>
<evidence type="ECO:0000313" key="5">
    <source>
        <dbReference type="Proteomes" id="UP000001514"/>
    </source>
</evidence>
<keyword evidence="1" id="KW-0677">Repeat</keyword>
<dbReference type="EMBL" id="GL377565">
    <property type="protein sequence ID" value="EFJ38552.1"/>
    <property type="molecule type" value="Genomic_DNA"/>
</dbReference>
<dbReference type="SUPFAM" id="SSF48403">
    <property type="entry name" value="Ankyrin repeat"/>
    <property type="match status" value="1"/>
</dbReference>
<dbReference type="AlphaFoldDB" id="D8QR34"/>
<dbReference type="PANTHER" id="PTHR24171">
    <property type="entry name" value="ANKYRIN REPEAT DOMAIN-CONTAINING PROTEIN 39-RELATED"/>
    <property type="match status" value="1"/>
</dbReference>
<dbReference type="Proteomes" id="UP000001514">
    <property type="component" value="Unassembled WGS sequence"/>
</dbReference>
<dbReference type="HOGENOM" id="CLU_000134_18_9_1"/>
<dbReference type="eggNOG" id="KOG0509">
    <property type="taxonomic scope" value="Eukaryota"/>
</dbReference>
<protein>
    <submittedName>
        <fullName evidence="4">Uncharacterized protein</fullName>
    </submittedName>
</protein>
<dbReference type="PROSITE" id="PS50088">
    <property type="entry name" value="ANK_REPEAT"/>
    <property type="match status" value="2"/>
</dbReference>
<keyword evidence="5" id="KW-1185">Reference proteome</keyword>
<dbReference type="PANTHER" id="PTHR24171:SF9">
    <property type="entry name" value="ANKYRIN REPEAT DOMAIN-CONTAINING PROTEIN 39"/>
    <property type="match status" value="1"/>
</dbReference>
<feature type="non-terminal residue" evidence="4">
    <location>
        <position position="1"/>
    </location>
</feature>
<name>D8QR34_SELML</name>
<evidence type="ECO:0000256" key="2">
    <source>
        <dbReference type="ARBA" id="ARBA00023043"/>
    </source>
</evidence>
<dbReference type="InterPro" id="IPR002110">
    <property type="entry name" value="Ankyrin_rpt"/>
</dbReference>
<gene>
    <name evidence="4" type="ORF">SELMODRAFT_4649</name>
</gene>
<evidence type="ECO:0000313" key="4">
    <source>
        <dbReference type="EMBL" id="EFJ38552.1"/>
    </source>
</evidence>
<dbReference type="InParanoid" id="D8QR34"/>
<dbReference type="InterPro" id="IPR036770">
    <property type="entry name" value="Ankyrin_rpt-contain_sf"/>
</dbReference>
<feature type="repeat" description="ANK" evidence="3">
    <location>
        <begin position="32"/>
        <end position="64"/>
    </location>
</feature>
<reference evidence="4 5" key="1">
    <citation type="journal article" date="2011" name="Science">
        <title>The Selaginella genome identifies genetic changes associated with the evolution of vascular plants.</title>
        <authorList>
            <person name="Banks J.A."/>
            <person name="Nishiyama T."/>
            <person name="Hasebe M."/>
            <person name="Bowman J.L."/>
            <person name="Gribskov M."/>
            <person name="dePamphilis C."/>
            <person name="Albert V.A."/>
            <person name="Aono N."/>
            <person name="Aoyama T."/>
            <person name="Ambrose B.A."/>
            <person name="Ashton N.W."/>
            <person name="Axtell M.J."/>
            <person name="Barker E."/>
            <person name="Barker M.S."/>
            <person name="Bennetzen J.L."/>
            <person name="Bonawitz N.D."/>
            <person name="Chapple C."/>
            <person name="Cheng C."/>
            <person name="Correa L.G."/>
            <person name="Dacre M."/>
            <person name="DeBarry J."/>
            <person name="Dreyer I."/>
            <person name="Elias M."/>
            <person name="Engstrom E.M."/>
            <person name="Estelle M."/>
            <person name="Feng L."/>
            <person name="Finet C."/>
            <person name="Floyd S.K."/>
            <person name="Frommer W.B."/>
            <person name="Fujita T."/>
            <person name="Gramzow L."/>
            <person name="Gutensohn M."/>
            <person name="Harholt J."/>
            <person name="Hattori M."/>
            <person name="Heyl A."/>
            <person name="Hirai T."/>
            <person name="Hiwatashi Y."/>
            <person name="Ishikawa M."/>
            <person name="Iwata M."/>
            <person name="Karol K.G."/>
            <person name="Koehler B."/>
            <person name="Kolukisaoglu U."/>
            <person name="Kubo M."/>
            <person name="Kurata T."/>
            <person name="Lalonde S."/>
            <person name="Li K."/>
            <person name="Li Y."/>
            <person name="Litt A."/>
            <person name="Lyons E."/>
            <person name="Manning G."/>
            <person name="Maruyama T."/>
            <person name="Michael T.P."/>
            <person name="Mikami K."/>
            <person name="Miyazaki S."/>
            <person name="Morinaga S."/>
            <person name="Murata T."/>
            <person name="Mueller-Roeber B."/>
            <person name="Nelson D.R."/>
            <person name="Obara M."/>
            <person name="Oguri Y."/>
            <person name="Olmstead R.G."/>
            <person name="Onodera N."/>
            <person name="Petersen B.L."/>
            <person name="Pils B."/>
            <person name="Prigge M."/>
            <person name="Rensing S.A."/>
            <person name="Riano-Pachon D.M."/>
            <person name="Roberts A.W."/>
            <person name="Sato Y."/>
            <person name="Scheller H.V."/>
            <person name="Schulz B."/>
            <person name="Schulz C."/>
            <person name="Shakirov E.V."/>
            <person name="Shibagaki N."/>
            <person name="Shinohara N."/>
            <person name="Shippen D.E."/>
            <person name="Soerensen I."/>
            <person name="Sotooka R."/>
            <person name="Sugimoto N."/>
            <person name="Sugita M."/>
            <person name="Sumikawa N."/>
            <person name="Tanurdzic M."/>
            <person name="Theissen G."/>
            <person name="Ulvskov P."/>
            <person name="Wakazuki S."/>
            <person name="Weng J.K."/>
            <person name="Willats W.W."/>
            <person name="Wipf D."/>
            <person name="Wolf P.G."/>
            <person name="Yang L."/>
            <person name="Zimmer A.D."/>
            <person name="Zhu Q."/>
            <person name="Mitros T."/>
            <person name="Hellsten U."/>
            <person name="Loque D."/>
            <person name="Otillar R."/>
            <person name="Salamov A."/>
            <person name="Schmutz J."/>
            <person name="Shapiro H."/>
            <person name="Lindquist E."/>
            <person name="Lucas S."/>
            <person name="Rokhsar D."/>
            <person name="Grigoriev I.V."/>
        </authorList>
    </citation>
    <scope>NUCLEOTIDE SEQUENCE [LARGE SCALE GENOMIC DNA]</scope>
</reference>
<feature type="non-terminal residue" evidence="4">
    <location>
        <position position="140"/>
    </location>
</feature>
<dbReference type="Gene3D" id="1.25.40.20">
    <property type="entry name" value="Ankyrin repeat-containing domain"/>
    <property type="match status" value="2"/>
</dbReference>
<dbReference type="STRING" id="88036.D8QR34"/>
<dbReference type="SMART" id="SM00248">
    <property type="entry name" value="ANK"/>
    <property type="match status" value="4"/>
</dbReference>
<accession>D8QR34</accession>
<feature type="repeat" description="ANK" evidence="3">
    <location>
        <begin position="99"/>
        <end position="131"/>
    </location>
</feature>
<evidence type="ECO:0000256" key="1">
    <source>
        <dbReference type="ARBA" id="ARBA00022737"/>
    </source>
</evidence>
<dbReference type="Gramene" id="EFJ38552">
    <property type="protein sequence ID" value="EFJ38552"/>
    <property type="gene ID" value="SELMODRAFT_4649"/>
</dbReference>
<organism evidence="5">
    <name type="scientific">Selaginella moellendorffii</name>
    <name type="common">Spikemoss</name>
    <dbReference type="NCBI Taxonomy" id="88036"/>
    <lineage>
        <taxon>Eukaryota</taxon>
        <taxon>Viridiplantae</taxon>
        <taxon>Streptophyta</taxon>
        <taxon>Embryophyta</taxon>
        <taxon>Tracheophyta</taxon>
        <taxon>Lycopodiopsida</taxon>
        <taxon>Selaginellales</taxon>
        <taxon>Selaginellaceae</taxon>
        <taxon>Selaginella</taxon>
    </lineage>
</organism>